<keyword evidence="3" id="KW-1185">Reference proteome</keyword>
<name>A0A9W9VTX1_9EURO</name>
<evidence type="ECO:0000313" key="2">
    <source>
        <dbReference type="EMBL" id="KAJ5389125.1"/>
    </source>
</evidence>
<protein>
    <submittedName>
        <fullName evidence="2">Uncharacterized protein</fullName>
    </submittedName>
</protein>
<evidence type="ECO:0000313" key="3">
    <source>
        <dbReference type="Proteomes" id="UP001147782"/>
    </source>
</evidence>
<evidence type="ECO:0000256" key="1">
    <source>
        <dbReference type="SAM" id="MobiDB-lite"/>
    </source>
</evidence>
<dbReference type="OrthoDB" id="4368996at2759"/>
<proteinExistence type="predicted"/>
<dbReference type="GeneID" id="81432301"/>
<reference evidence="2" key="2">
    <citation type="journal article" date="2023" name="IMA Fungus">
        <title>Comparative genomic study of the Penicillium genus elucidates a diverse pangenome and 15 lateral gene transfer events.</title>
        <authorList>
            <person name="Petersen C."/>
            <person name="Sorensen T."/>
            <person name="Nielsen M.R."/>
            <person name="Sondergaard T.E."/>
            <person name="Sorensen J.L."/>
            <person name="Fitzpatrick D.A."/>
            <person name="Frisvad J.C."/>
            <person name="Nielsen K.L."/>
        </authorList>
    </citation>
    <scope>NUCLEOTIDE SEQUENCE</scope>
    <source>
        <strain evidence="2">IBT 29864</strain>
    </source>
</reference>
<sequence length="303" mass="33702">MESLDPPPYYGDFQERGRKLQKWIDNPSEAECPIQPSTLTYAQLADWIPINERHFEIGEIINSMCAVNGQEGVEPGPWTVHNYDHDAYTPGGTATGNHNTWESHVAPGIAFLALTFRDTGPHASQIVQACYERVHPISTLNHVVVSDIINDHTLDFIRYILFPGIPALLAGVPKTFAYGTAEYEALLGTRCGLMVGYLLLGAYERGTRRISRITVDIPQAAGVYLQFDIEDINPVSSPSTRGSKRRRGESDEDGEYEEGPKKRRRSPKTPPPPYDGPARRTRQAVGAVEYTITPKGQPRKLSQ</sequence>
<feature type="region of interest" description="Disordered" evidence="1">
    <location>
        <begin position="235"/>
        <end position="303"/>
    </location>
</feature>
<organism evidence="2 3">
    <name type="scientific">Penicillium cataractarum</name>
    <dbReference type="NCBI Taxonomy" id="2100454"/>
    <lineage>
        <taxon>Eukaryota</taxon>
        <taxon>Fungi</taxon>
        <taxon>Dikarya</taxon>
        <taxon>Ascomycota</taxon>
        <taxon>Pezizomycotina</taxon>
        <taxon>Eurotiomycetes</taxon>
        <taxon>Eurotiomycetidae</taxon>
        <taxon>Eurotiales</taxon>
        <taxon>Aspergillaceae</taxon>
        <taxon>Penicillium</taxon>
    </lineage>
</organism>
<dbReference type="EMBL" id="JAPZBS010000001">
    <property type="protein sequence ID" value="KAJ5389125.1"/>
    <property type="molecule type" value="Genomic_DNA"/>
</dbReference>
<dbReference type="AlphaFoldDB" id="A0A9W9VTX1"/>
<accession>A0A9W9VTX1</accession>
<reference evidence="2" key="1">
    <citation type="submission" date="2022-11" db="EMBL/GenBank/DDBJ databases">
        <authorList>
            <person name="Petersen C."/>
        </authorList>
    </citation>
    <scope>NUCLEOTIDE SEQUENCE</scope>
    <source>
        <strain evidence="2">IBT 29864</strain>
    </source>
</reference>
<gene>
    <name evidence="2" type="ORF">N7496_000193</name>
</gene>
<dbReference type="RefSeq" id="XP_056559853.1">
    <property type="nucleotide sequence ID" value="XM_056693124.1"/>
</dbReference>
<dbReference type="Proteomes" id="UP001147782">
    <property type="component" value="Unassembled WGS sequence"/>
</dbReference>
<comment type="caution">
    <text evidence="2">The sequence shown here is derived from an EMBL/GenBank/DDBJ whole genome shotgun (WGS) entry which is preliminary data.</text>
</comment>